<comment type="similarity">
    <text evidence="8">Belongs to the P-Pant transferase superfamily. AcpS family.</text>
</comment>
<evidence type="ECO:0000256" key="4">
    <source>
        <dbReference type="ARBA" id="ARBA00022832"/>
    </source>
</evidence>
<dbReference type="Gene3D" id="3.90.470.20">
    <property type="entry name" value="4'-phosphopantetheinyl transferase domain"/>
    <property type="match status" value="1"/>
</dbReference>
<dbReference type="Pfam" id="PF01648">
    <property type="entry name" value="ACPS"/>
    <property type="match status" value="1"/>
</dbReference>
<dbReference type="NCBIfam" id="TIGR00516">
    <property type="entry name" value="acpS"/>
    <property type="match status" value="1"/>
</dbReference>
<comment type="catalytic activity">
    <reaction evidence="8">
        <text>apo-[ACP] + CoA = holo-[ACP] + adenosine 3',5'-bisphosphate + H(+)</text>
        <dbReference type="Rhea" id="RHEA:12068"/>
        <dbReference type="Rhea" id="RHEA-COMP:9685"/>
        <dbReference type="Rhea" id="RHEA-COMP:9690"/>
        <dbReference type="ChEBI" id="CHEBI:15378"/>
        <dbReference type="ChEBI" id="CHEBI:29999"/>
        <dbReference type="ChEBI" id="CHEBI:57287"/>
        <dbReference type="ChEBI" id="CHEBI:58343"/>
        <dbReference type="ChEBI" id="CHEBI:64479"/>
        <dbReference type="EC" id="2.7.8.7"/>
    </reaction>
</comment>
<dbReference type="GeneID" id="83704250"/>
<dbReference type="RefSeq" id="WP_037580207.1">
    <property type="nucleotide sequence ID" value="NZ_UHFF01000002.1"/>
</dbReference>
<protein>
    <recommendedName>
        <fullName evidence="8">Holo-[acyl-carrier-protein] synthase</fullName>
        <shortName evidence="8">Holo-ACP synthase</shortName>
        <ecNumber evidence="8">2.7.8.7</ecNumber>
    </recommendedName>
    <alternativeName>
        <fullName evidence="8">4'-phosphopantetheinyl transferase AcpS</fullName>
    </alternativeName>
</protein>
<dbReference type="EMBL" id="UHFF01000002">
    <property type="protein sequence ID" value="SUN45072.1"/>
    <property type="molecule type" value="Genomic_DNA"/>
</dbReference>
<keyword evidence="3 8" id="KW-0479">Metal-binding</keyword>
<evidence type="ECO:0000256" key="7">
    <source>
        <dbReference type="ARBA" id="ARBA00023160"/>
    </source>
</evidence>
<dbReference type="GO" id="GO:0005737">
    <property type="term" value="C:cytoplasm"/>
    <property type="evidence" value="ECO:0007669"/>
    <property type="project" value="UniProtKB-SubCell"/>
</dbReference>
<comment type="subcellular location">
    <subcellularLocation>
        <location evidence="8">Cytoplasm</location>
    </subcellularLocation>
</comment>
<evidence type="ECO:0000256" key="3">
    <source>
        <dbReference type="ARBA" id="ARBA00022723"/>
    </source>
</evidence>
<dbReference type="GO" id="GO:0000287">
    <property type="term" value="F:magnesium ion binding"/>
    <property type="evidence" value="ECO:0007669"/>
    <property type="project" value="UniProtKB-UniRule"/>
</dbReference>
<evidence type="ECO:0000259" key="9">
    <source>
        <dbReference type="Pfam" id="PF01648"/>
    </source>
</evidence>
<dbReference type="Proteomes" id="UP000254461">
    <property type="component" value="Unassembled WGS sequence"/>
</dbReference>
<comment type="function">
    <text evidence="8">Transfers the 4'-phosphopantetheine moiety from coenzyme A to a Ser of acyl-carrier-protein.</text>
</comment>
<dbReference type="GO" id="GO:0008897">
    <property type="term" value="F:holo-[acyl-carrier-protein] synthase activity"/>
    <property type="evidence" value="ECO:0007669"/>
    <property type="project" value="UniProtKB-UniRule"/>
</dbReference>
<dbReference type="NCBIfam" id="TIGR00556">
    <property type="entry name" value="pantethn_trn"/>
    <property type="match status" value="1"/>
</dbReference>
<gene>
    <name evidence="8 10" type="primary">acpS</name>
    <name evidence="10" type="ORF">NCTC12092_00358</name>
</gene>
<evidence type="ECO:0000256" key="2">
    <source>
        <dbReference type="ARBA" id="ARBA00022679"/>
    </source>
</evidence>
<evidence type="ECO:0000256" key="8">
    <source>
        <dbReference type="HAMAP-Rule" id="MF_00101"/>
    </source>
</evidence>
<keyword evidence="8" id="KW-0963">Cytoplasm</keyword>
<proteinExistence type="inferred from homology"/>
<dbReference type="HAMAP" id="MF_00101">
    <property type="entry name" value="AcpS"/>
    <property type="match status" value="1"/>
</dbReference>
<keyword evidence="6 8" id="KW-0443">Lipid metabolism</keyword>
<evidence type="ECO:0000313" key="10">
    <source>
        <dbReference type="EMBL" id="SUN45072.1"/>
    </source>
</evidence>
<evidence type="ECO:0000313" key="11">
    <source>
        <dbReference type="Proteomes" id="UP000254461"/>
    </source>
</evidence>
<accession>A0A380JMU9</accession>
<dbReference type="SUPFAM" id="SSF56214">
    <property type="entry name" value="4'-phosphopantetheinyl transferase"/>
    <property type="match status" value="1"/>
</dbReference>
<comment type="cofactor">
    <cofactor evidence="8">
        <name>Mg(2+)</name>
        <dbReference type="ChEBI" id="CHEBI:18420"/>
    </cofactor>
</comment>
<keyword evidence="5 8" id="KW-0460">Magnesium</keyword>
<dbReference type="InterPro" id="IPR002582">
    <property type="entry name" value="ACPS"/>
</dbReference>
<evidence type="ECO:0000256" key="6">
    <source>
        <dbReference type="ARBA" id="ARBA00023098"/>
    </source>
</evidence>
<keyword evidence="4 8" id="KW-0276">Fatty acid metabolism</keyword>
<name>A0A380JMU9_9STRE</name>
<dbReference type="InterPro" id="IPR008278">
    <property type="entry name" value="4-PPantetheinyl_Trfase_dom"/>
</dbReference>
<feature type="domain" description="4'-phosphopantetheinyl transferase" evidence="9">
    <location>
        <begin position="6"/>
        <end position="107"/>
    </location>
</feature>
<keyword evidence="1 8" id="KW-0444">Lipid biosynthesis</keyword>
<dbReference type="InterPro" id="IPR004568">
    <property type="entry name" value="Ppantetheine-prot_Trfase_dom"/>
</dbReference>
<keyword evidence="7 8" id="KW-0275">Fatty acid biosynthesis</keyword>
<dbReference type="EC" id="2.7.8.7" evidence="8"/>
<feature type="binding site" evidence="8">
    <location>
        <position position="58"/>
    </location>
    <ligand>
        <name>Mg(2+)</name>
        <dbReference type="ChEBI" id="CHEBI:18420"/>
    </ligand>
</feature>
<evidence type="ECO:0000256" key="5">
    <source>
        <dbReference type="ARBA" id="ARBA00022842"/>
    </source>
</evidence>
<organism evidence="10 11">
    <name type="scientific">Streptococcus equi subsp. equi</name>
    <dbReference type="NCBI Taxonomy" id="148942"/>
    <lineage>
        <taxon>Bacteria</taxon>
        <taxon>Bacillati</taxon>
        <taxon>Bacillota</taxon>
        <taxon>Bacilli</taxon>
        <taxon>Lactobacillales</taxon>
        <taxon>Streptococcaceae</taxon>
        <taxon>Streptococcus</taxon>
    </lineage>
</organism>
<dbReference type="GO" id="GO:0006633">
    <property type="term" value="P:fatty acid biosynthetic process"/>
    <property type="evidence" value="ECO:0007669"/>
    <property type="project" value="UniProtKB-UniRule"/>
</dbReference>
<feature type="binding site" evidence="8">
    <location>
        <position position="8"/>
    </location>
    <ligand>
        <name>Mg(2+)</name>
        <dbReference type="ChEBI" id="CHEBI:18420"/>
    </ligand>
</feature>
<reference evidence="10 11" key="1">
    <citation type="submission" date="2018-06" db="EMBL/GenBank/DDBJ databases">
        <authorList>
            <consortium name="Pathogen Informatics"/>
            <person name="Doyle S."/>
        </authorList>
    </citation>
    <scope>NUCLEOTIDE SEQUENCE [LARGE SCALE GENOMIC DNA]</scope>
    <source>
        <strain evidence="10 11">NCTC12092</strain>
    </source>
</reference>
<sequence>MIVGHGIDLQDISAIEKVYLRNARFARKVLTDKELALFEQFSHNRKMTYLAGRWAGKEAFSKAMGTGIGQLTFQDIEIINDSKGRPIITKSPFQGKAFISISHSGGYVQASVILEDLA</sequence>
<keyword evidence="2 8" id="KW-0808">Transferase</keyword>
<evidence type="ECO:0000256" key="1">
    <source>
        <dbReference type="ARBA" id="ARBA00022516"/>
    </source>
</evidence>
<dbReference type="AlphaFoldDB" id="A0A380JMU9"/>
<dbReference type="InterPro" id="IPR037143">
    <property type="entry name" value="4-PPantetheinyl_Trfase_dom_sf"/>
</dbReference>